<protein>
    <submittedName>
        <fullName evidence="1">Uncharacterized protein</fullName>
    </submittedName>
</protein>
<reference evidence="1" key="1">
    <citation type="journal article" date="2020" name="Stud. Mycol.">
        <title>101 Dothideomycetes genomes: a test case for predicting lifestyles and emergence of pathogens.</title>
        <authorList>
            <person name="Haridas S."/>
            <person name="Albert R."/>
            <person name="Binder M."/>
            <person name="Bloem J."/>
            <person name="Labutti K."/>
            <person name="Salamov A."/>
            <person name="Andreopoulos B."/>
            <person name="Baker S."/>
            <person name="Barry K."/>
            <person name="Bills G."/>
            <person name="Bluhm B."/>
            <person name="Cannon C."/>
            <person name="Castanera R."/>
            <person name="Culley D."/>
            <person name="Daum C."/>
            <person name="Ezra D."/>
            <person name="Gonzalez J."/>
            <person name="Henrissat B."/>
            <person name="Kuo A."/>
            <person name="Liang C."/>
            <person name="Lipzen A."/>
            <person name="Lutzoni F."/>
            <person name="Magnuson J."/>
            <person name="Mondo S."/>
            <person name="Nolan M."/>
            <person name="Ohm R."/>
            <person name="Pangilinan J."/>
            <person name="Park H.-J."/>
            <person name="Ramirez L."/>
            <person name="Alfaro M."/>
            <person name="Sun H."/>
            <person name="Tritt A."/>
            <person name="Yoshinaga Y."/>
            <person name="Zwiers L.-H."/>
            <person name="Turgeon B."/>
            <person name="Goodwin S."/>
            <person name="Spatafora J."/>
            <person name="Crous P."/>
            <person name="Grigoriev I."/>
        </authorList>
    </citation>
    <scope>NUCLEOTIDE SEQUENCE</scope>
    <source>
        <strain evidence="1">CBS 123094</strain>
    </source>
</reference>
<proteinExistence type="predicted"/>
<evidence type="ECO:0000313" key="2">
    <source>
        <dbReference type="Proteomes" id="UP000799779"/>
    </source>
</evidence>
<organism evidence="1 2">
    <name type="scientific">Amniculicola lignicola CBS 123094</name>
    <dbReference type="NCBI Taxonomy" id="1392246"/>
    <lineage>
        <taxon>Eukaryota</taxon>
        <taxon>Fungi</taxon>
        <taxon>Dikarya</taxon>
        <taxon>Ascomycota</taxon>
        <taxon>Pezizomycotina</taxon>
        <taxon>Dothideomycetes</taxon>
        <taxon>Pleosporomycetidae</taxon>
        <taxon>Pleosporales</taxon>
        <taxon>Amniculicolaceae</taxon>
        <taxon>Amniculicola</taxon>
    </lineage>
</organism>
<dbReference type="Proteomes" id="UP000799779">
    <property type="component" value="Unassembled WGS sequence"/>
</dbReference>
<keyword evidence="2" id="KW-1185">Reference proteome</keyword>
<evidence type="ECO:0000313" key="1">
    <source>
        <dbReference type="EMBL" id="KAF1993925.1"/>
    </source>
</evidence>
<dbReference type="OrthoDB" id="2831558at2759"/>
<name>A0A6A5W452_9PLEO</name>
<dbReference type="AlphaFoldDB" id="A0A6A5W452"/>
<sequence length="65" mass="7462">MTHNHANYYGRLDFIQNLLSKKFDINGATIFPIQYDPQSPFKYNNFVYRISLPSPLSAARKGGPQ</sequence>
<gene>
    <name evidence="1" type="ORF">P154DRAFT_582278</name>
</gene>
<accession>A0A6A5W452</accession>
<dbReference type="EMBL" id="ML977678">
    <property type="protein sequence ID" value="KAF1993925.1"/>
    <property type="molecule type" value="Genomic_DNA"/>
</dbReference>